<evidence type="ECO:0000256" key="3">
    <source>
        <dbReference type="ARBA" id="ARBA00023125"/>
    </source>
</evidence>
<keyword evidence="3" id="KW-0238">DNA-binding</keyword>
<keyword evidence="2" id="KW-0805">Transcription regulation</keyword>
<dbReference type="Gene3D" id="1.10.20.10">
    <property type="entry name" value="Histone, subunit A"/>
    <property type="match status" value="1"/>
</dbReference>
<comment type="subcellular location">
    <subcellularLocation>
        <location evidence="1">Nucleus</location>
    </subcellularLocation>
</comment>
<dbReference type="InterPro" id="IPR003958">
    <property type="entry name" value="CBFA_NFYB_domain"/>
</dbReference>
<dbReference type="Proteomes" id="UP000634136">
    <property type="component" value="Unassembled WGS sequence"/>
</dbReference>
<dbReference type="InterPro" id="IPR050568">
    <property type="entry name" value="Transcr_DNA_Rep_Reg"/>
</dbReference>
<keyword evidence="5" id="KW-0539">Nucleus</keyword>
<gene>
    <name evidence="11" type="ORF">G2W53_026283</name>
</gene>
<name>A0A834TES1_9FABA</name>
<evidence type="ECO:0000259" key="10">
    <source>
        <dbReference type="Pfam" id="PF00808"/>
    </source>
</evidence>
<evidence type="ECO:0000256" key="5">
    <source>
        <dbReference type="ARBA" id="ARBA00023242"/>
    </source>
</evidence>
<organism evidence="11 12">
    <name type="scientific">Senna tora</name>
    <dbReference type="NCBI Taxonomy" id="362788"/>
    <lineage>
        <taxon>Eukaryota</taxon>
        <taxon>Viridiplantae</taxon>
        <taxon>Streptophyta</taxon>
        <taxon>Embryophyta</taxon>
        <taxon>Tracheophyta</taxon>
        <taxon>Spermatophyta</taxon>
        <taxon>Magnoliopsida</taxon>
        <taxon>eudicotyledons</taxon>
        <taxon>Gunneridae</taxon>
        <taxon>Pentapetalae</taxon>
        <taxon>rosids</taxon>
        <taxon>fabids</taxon>
        <taxon>Fabales</taxon>
        <taxon>Fabaceae</taxon>
        <taxon>Caesalpinioideae</taxon>
        <taxon>Cassia clade</taxon>
        <taxon>Senna</taxon>
    </lineage>
</organism>
<feature type="region of interest" description="Disordered" evidence="9">
    <location>
        <begin position="126"/>
        <end position="146"/>
    </location>
</feature>
<dbReference type="GO" id="GO:0000976">
    <property type="term" value="F:transcription cis-regulatory region binding"/>
    <property type="evidence" value="ECO:0007669"/>
    <property type="project" value="TreeGrafter"/>
</dbReference>
<comment type="subunit">
    <text evidence="6">Heterotrimeric transcription factor composed of three components, NF-YA, NF-YB and NF-YC. NF-YB and NF-YC must interact and dimerize for NF-YA association and DNA binding.</text>
</comment>
<dbReference type="AlphaFoldDB" id="A0A834TES1"/>
<comment type="caution">
    <text evidence="11">The sequence shown here is derived from an EMBL/GenBank/DDBJ whole genome shotgun (WGS) entry which is preliminary data.</text>
</comment>
<evidence type="ECO:0000256" key="7">
    <source>
        <dbReference type="ARBA" id="ARBA00038129"/>
    </source>
</evidence>
<dbReference type="EMBL" id="JAAIUW010000008">
    <property type="protein sequence ID" value="KAF7820828.1"/>
    <property type="molecule type" value="Genomic_DNA"/>
</dbReference>
<feature type="domain" description="Transcription factor CBF/NF-Y/archaeal histone" evidence="10">
    <location>
        <begin position="43"/>
        <end position="101"/>
    </location>
</feature>
<keyword evidence="12" id="KW-1185">Reference proteome</keyword>
<dbReference type="PANTHER" id="PTHR10252:SF124">
    <property type="entry name" value="NUCLEAR TRANSCRIPTION FACTOR Y SUBUNIT C-10"/>
    <property type="match status" value="1"/>
</dbReference>
<dbReference type="FunFam" id="1.10.20.10:FF:000062">
    <property type="entry name" value="Nuclear transcription factor Y subunit C"/>
    <property type="match status" value="1"/>
</dbReference>
<protein>
    <submittedName>
        <fullName evidence="11">Nuclear transcription factor Y subunit C-3</fullName>
    </submittedName>
</protein>
<sequence length="204" mass="23765">MSIPPYMLAQYRQEEQKNQALQMFWQQQLYEMQNTDANRGQNQLPLARIKRIMKFDSDVKMISAETPILLSKTCEMFIQEMSLRAWMRTEENKRRTIQRHDAAESIYENKLYDFLTDVIPLQYHGGHPSLVPPPQPQLQEEHSGQAAENPNYATLIVDESMMNIGINVTDQQAESSQQYTKAFTLDPSIVPPHPQFPYNFFPPN</sequence>
<dbReference type="InterPro" id="IPR009072">
    <property type="entry name" value="Histone-fold"/>
</dbReference>
<evidence type="ECO:0000313" key="11">
    <source>
        <dbReference type="EMBL" id="KAF7820828.1"/>
    </source>
</evidence>
<evidence type="ECO:0000256" key="6">
    <source>
        <dbReference type="ARBA" id="ARBA00025911"/>
    </source>
</evidence>
<dbReference type="GO" id="GO:0046982">
    <property type="term" value="F:protein heterodimerization activity"/>
    <property type="evidence" value="ECO:0007669"/>
    <property type="project" value="InterPro"/>
</dbReference>
<keyword evidence="4" id="KW-0804">Transcription</keyword>
<evidence type="ECO:0000256" key="4">
    <source>
        <dbReference type="ARBA" id="ARBA00023163"/>
    </source>
</evidence>
<accession>A0A834TES1</accession>
<dbReference type="OrthoDB" id="1435828at2759"/>
<dbReference type="PANTHER" id="PTHR10252">
    <property type="entry name" value="HISTONE-LIKE TRANSCRIPTION FACTOR CCAAT-RELATED"/>
    <property type="match status" value="1"/>
</dbReference>
<dbReference type="CDD" id="cd22908">
    <property type="entry name" value="HFD_NFYC-like"/>
    <property type="match status" value="1"/>
</dbReference>
<evidence type="ECO:0000256" key="9">
    <source>
        <dbReference type="SAM" id="MobiDB-lite"/>
    </source>
</evidence>
<dbReference type="SUPFAM" id="SSF47113">
    <property type="entry name" value="Histone-fold"/>
    <property type="match status" value="1"/>
</dbReference>
<dbReference type="GO" id="GO:0005634">
    <property type="term" value="C:nucleus"/>
    <property type="evidence" value="ECO:0007669"/>
    <property type="project" value="UniProtKB-SubCell"/>
</dbReference>
<evidence type="ECO:0000256" key="2">
    <source>
        <dbReference type="ARBA" id="ARBA00023015"/>
    </source>
</evidence>
<proteinExistence type="inferred from homology"/>
<evidence type="ECO:0000256" key="1">
    <source>
        <dbReference type="ARBA" id="ARBA00004123"/>
    </source>
</evidence>
<comment type="function">
    <text evidence="8">Stimulates the transcription of various genes by recognizing and binding to a CCAAT motif in promoters.</text>
</comment>
<dbReference type="GO" id="GO:0006355">
    <property type="term" value="P:regulation of DNA-templated transcription"/>
    <property type="evidence" value="ECO:0007669"/>
    <property type="project" value="TreeGrafter"/>
</dbReference>
<evidence type="ECO:0000256" key="8">
    <source>
        <dbReference type="ARBA" id="ARBA00059992"/>
    </source>
</evidence>
<dbReference type="Pfam" id="PF00808">
    <property type="entry name" value="CBFD_NFYB_HMF"/>
    <property type="match status" value="1"/>
</dbReference>
<evidence type="ECO:0000313" key="12">
    <source>
        <dbReference type="Proteomes" id="UP000634136"/>
    </source>
</evidence>
<reference evidence="11" key="1">
    <citation type="submission" date="2020-09" db="EMBL/GenBank/DDBJ databases">
        <title>Genome-Enabled Discovery of Anthraquinone Biosynthesis in Senna tora.</title>
        <authorList>
            <person name="Kang S.-H."/>
            <person name="Pandey R.P."/>
            <person name="Lee C.-M."/>
            <person name="Sim J.-S."/>
            <person name="Jeong J.-T."/>
            <person name="Choi B.-S."/>
            <person name="Jung M."/>
            <person name="Ginzburg D."/>
            <person name="Zhao K."/>
            <person name="Won S.Y."/>
            <person name="Oh T.-J."/>
            <person name="Yu Y."/>
            <person name="Kim N.-H."/>
            <person name="Lee O.R."/>
            <person name="Lee T.-H."/>
            <person name="Bashyal P."/>
            <person name="Kim T.-S."/>
            <person name="Lee W.-H."/>
            <person name="Kawkins C."/>
            <person name="Kim C.-K."/>
            <person name="Kim J.S."/>
            <person name="Ahn B.O."/>
            <person name="Rhee S.Y."/>
            <person name="Sohng J.K."/>
        </authorList>
    </citation>
    <scope>NUCLEOTIDE SEQUENCE</scope>
    <source>
        <tissue evidence="11">Leaf</tissue>
    </source>
</reference>
<comment type="similarity">
    <text evidence="7">Belongs to the NFYC/HAP5 subunit family.</text>
</comment>